<sequence length="267" mass="31236">MEELASWLQEEEGIDVLLWTDRQAFPIGSQLLDRLVELSQTVDAAVFIFGEDDKIWYRNQEEMQPRDNVLLEYGLFASRLGWEKSIVCRINKSKTSSDLAGLTVLNLQKGREIDTRLRLRSWVRDLSKKVEKEKEHSTKIRSLFPLTPDDCDHVSRRLIAREIAAELEMLPEWTLAAGVTMENPPRPTRELVRKYEFRSFAEAIRFMGECVEELDSINHHPKWLNIWKSLIVSMSTWNIGHDVSLIDIKVAHFLDKRYNKGYRFDLT</sequence>
<dbReference type="PANTHER" id="PTHR12599:SF0">
    <property type="entry name" value="PTERIN-4-ALPHA-CARBINOLAMINE DEHYDRATASE"/>
    <property type="match status" value="1"/>
</dbReference>
<dbReference type="EC" id="4.2.1.96" evidence="3"/>
<evidence type="ECO:0000313" key="7">
    <source>
        <dbReference type="Proteomes" id="UP001156882"/>
    </source>
</evidence>
<dbReference type="EMBL" id="BSPC01000075">
    <property type="protein sequence ID" value="GLS23548.1"/>
    <property type="molecule type" value="Genomic_DNA"/>
</dbReference>
<keyword evidence="4" id="KW-0456">Lyase</keyword>
<keyword evidence="7" id="KW-1185">Reference proteome</keyword>
<evidence type="ECO:0000256" key="2">
    <source>
        <dbReference type="ARBA" id="ARBA00006472"/>
    </source>
</evidence>
<dbReference type="InterPro" id="IPR036428">
    <property type="entry name" value="PCD_sf"/>
</dbReference>
<feature type="domain" description="CD-NTase-associated protein 12/Pycsar effector protein TIR" evidence="5">
    <location>
        <begin position="2"/>
        <end position="108"/>
    </location>
</feature>
<dbReference type="PANTHER" id="PTHR12599">
    <property type="entry name" value="PTERIN-4-ALPHA-CARBINOLAMINE DEHYDRATASE"/>
    <property type="match status" value="1"/>
</dbReference>
<evidence type="ECO:0000259" key="5">
    <source>
        <dbReference type="Pfam" id="PF10137"/>
    </source>
</evidence>
<comment type="caution">
    <text evidence="6">The sequence shown here is derived from an EMBL/GenBank/DDBJ whole genome shotgun (WGS) entry which is preliminary data.</text>
</comment>
<dbReference type="Proteomes" id="UP001156882">
    <property type="component" value="Unassembled WGS sequence"/>
</dbReference>
<comment type="catalytic activity">
    <reaction evidence="1">
        <text>(4aS,6R)-4a-hydroxy-L-erythro-5,6,7,8-tetrahydrobiopterin = (6R)-L-erythro-6,7-dihydrobiopterin + H2O</text>
        <dbReference type="Rhea" id="RHEA:11920"/>
        <dbReference type="ChEBI" id="CHEBI:15377"/>
        <dbReference type="ChEBI" id="CHEBI:15642"/>
        <dbReference type="ChEBI" id="CHEBI:43120"/>
        <dbReference type="EC" id="4.2.1.96"/>
    </reaction>
</comment>
<dbReference type="Gene3D" id="3.30.1360.20">
    <property type="entry name" value="Transcriptional coactivator/pterin dehydratase"/>
    <property type="match status" value="1"/>
</dbReference>
<evidence type="ECO:0000256" key="1">
    <source>
        <dbReference type="ARBA" id="ARBA00001554"/>
    </source>
</evidence>
<name>A0ABQ6CTA7_9HYPH</name>
<accession>A0ABQ6CTA7</accession>
<dbReference type="SUPFAM" id="SSF55248">
    <property type="entry name" value="PCD-like"/>
    <property type="match status" value="1"/>
</dbReference>
<evidence type="ECO:0000256" key="3">
    <source>
        <dbReference type="ARBA" id="ARBA00013252"/>
    </source>
</evidence>
<dbReference type="Pfam" id="PF10137">
    <property type="entry name" value="CAP12-PCTIR_TIR"/>
    <property type="match status" value="1"/>
</dbReference>
<comment type="similarity">
    <text evidence="2">Belongs to the pterin-4-alpha-carbinolamine dehydratase family.</text>
</comment>
<dbReference type="Pfam" id="PF01329">
    <property type="entry name" value="Pterin_4a"/>
    <property type="match status" value="1"/>
</dbReference>
<proteinExistence type="inferred from homology"/>
<evidence type="ECO:0000256" key="4">
    <source>
        <dbReference type="ARBA" id="ARBA00023239"/>
    </source>
</evidence>
<dbReference type="CDD" id="cd00488">
    <property type="entry name" value="PCD_DCoH"/>
    <property type="match status" value="1"/>
</dbReference>
<gene>
    <name evidence="6" type="ORF">GCM10007874_65690</name>
</gene>
<protein>
    <recommendedName>
        <fullName evidence="3">4a-hydroxytetrahydrobiopterin dehydratase</fullName>
        <ecNumber evidence="3">4.2.1.96</ecNumber>
    </recommendedName>
</protein>
<reference evidence="7" key="1">
    <citation type="journal article" date="2019" name="Int. J. Syst. Evol. Microbiol.">
        <title>The Global Catalogue of Microorganisms (GCM) 10K type strain sequencing project: providing services to taxonomists for standard genome sequencing and annotation.</title>
        <authorList>
            <consortium name="The Broad Institute Genomics Platform"/>
            <consortium name="The Broad Institute Genome Sequencing Center for Infectious Disease"/>
            <person name="Wu L."/>
            <person name="Ma J."/>
        </authorList>
    </citation>
    <scope>NUCLEOTIDE SEQUENCE [LARGE SCALE GENOMIC DNA]</scope>
    <source>
        <strain evidence="7">NBRC 101365</strain>
    </source>
</reference>
<dbReference type="InterPro" id="IPR019302">
    <property type="entry name" value="CAP12/PCTIR_TIR_dom"/>
</dbReference>
<evidence type="ECO:0000313" key="6">
    <source>
        <dbReference type="EMBL" id="GLS23548.1"/>
    </source>
</evidence>
<organism evidence="6 7">
    <name type="scientific">Labrys miyagiensis</name>
    <dbReference type="NCBI Taxonomy" id="346912"/>
    <lineage>
        <taxon>Bacteria</taxon>
        <taxon>Pseudomonadati</taxon>
        <taxon>Pseudomonadota</taxon>
        <taxon>Alphaproteobacteria</taxon>
        <taxon>Hyphomicrobiales</taxon>
        <taxon>Xanthobacteraceae</taxon>
        <taxon>Labrys</taxon>
    </lineage>
</organism>
<dbReference type="InterPro" id="IPR001533">
    <property type="entry name" value="Pterin_deHydtase"/>
</dbReference>